<sequence length="76" mass="8606">MKWNVFGFRDRSGNQLIVNHEMVTTVVRTGIPGYLGGGGNAVWITIPDNFSFQNMTESFTYLKESKVMTAISRQFL</sequence>
<proteinExistence type="predicted"/>
<keyword evidence="2" id="KW-1185">Reference proteome</keyword>
<protein>
    <submittedName>
        <fullName evidence="1">Uncharacterized protein</fullName>
    </submittedName>
</protein>
<dbReference type="EMBL" id="JAJEKE010000018">
    <property type="protein sequence ID" value="MCQ1531138.1"/>
    <property type="molecule type" value="Genomic_DNA"/>
</dbReference>
<organism evidence="1 2">
    <name type="scientific">Lutispora saccharofermentans</name>
    <dbReference type="NCBI Taxonomy" id="3024236"/>
    <lineage>
        <taxon>Bacteria</taxon>
        <taxon>Bacillati</taxon>
        <taxon>Bacillota</taxon>
        <taxon>Clostridia</taxon>
        <taxon>Lutisporales</taxon>
        <taxon>Lutisporaceae</taxon>
        <taxon>Lutispora</taxon>
    </lineage>
</organism>
<reference evidence="1 2" key="1">
    <citation type="submission" date="2021-10" db="EMBL/GenBank/DDBJ databases">
        <title>Lutispora strain m25 sp. nov., a thermophilic, non-spore-forming bacterium isolated from a lab-scale methanogenic bioreactor digesting anaerobic sludge.</title>
        <authorList>
            <person name="El Houari A."/>
            <person name="Mcdonald J."/>
        </authorList>
    </citation>
    <scope>NUCLEOTIDE SEQUENCE [LARGE SCALE GENOMIC DNA]</scope>
    <source>
        <strain evidence="2">m25</strain>
    </source>
</reference>
<comment type="caution">
    <text evidence="1">The sequence shown here is derived from an EMBL/GenBank/DDBJ whole genome shotgun (WGS) entry which is preliminary data.</text>
</comment>
<evidence type="ECO:0000313" key="1">
    <source>
        <dbReference type="EMBL" id="MCQ1531138.1"/>
    </source>
</evidence>
<gene>
    <name evidence="1" type="ORF">LJD61_16550</name>
</gene>
<accession>A0ABT1NLY4</accession>
<evidence type="ECO:0000313" key="2">
    <source>
        <dbReference type="Proteomes" id="UP001651880"/>
    </source>
</evidence>
<dbReference type="RefSeq" id="WP_255228657.1">
    <property type="nucleotide sequence ID" value="NZ_JAJEKE010000018.1"/>
</dbReference>
<dbReference type="Proteomes" id="UP001651880">
    <property type="component" value="Unassembled WGS sequence"/>
</dbReference>
<name>A0ABT1NLY4_9FIRM</name>